<dbReference type="HOGENOM" id="CLU_088645_1_0_1"/>
<protein>
    <submittedName>
        <fullName evidence="1">Uncharacterized protein</fullName>
    </submittedName>
</protein>
<evidence type="ECO:0000313" key="2">
    <source>
        <dbReference type="Proteomes" id="UP000053989"/>
    </source>
</evidence>
<dbReference type="OrthoDB" id="2665953at2759"/>
<proteinExistence type="predicted"/>
<evidence type="ECO:0000313" key="1">
    <source>
        <dbReference type="EMBL" id="KIM60860.1"/>
    </source>
</evidence>
<sequence>MDKFSEGFQQVNNIFTKLGESRGMPWQQVRDHYNQQYSRMNSQNPWNIYTAYFAKHKETELARLPDLNIEGTPSRVDVNKCYECFKANYPEAYIDILETWKESQEAEKRGGTVAQCQHLFNRTVKNLDRTIIKCTRVRKTAEGGSHMPAAPWEW</sequence>
<accession>A0A0C3DJI5</accession>
<dbReference type="InParanoid" id="A0A0C3DJI5"/>
<organism evidence="1 2">
    <name type="scientific">Scleroderma citrinum Foug A</name>
    <dbReference type="NCBI Taxonomy" id="1036808"/>
    <lineage>
        <taxon>Eukaryota</taxon>
        <taxon>Fungi</taxon>
        <taxon>Dikarya</taxon>
        <taxon>Basidiomycota</taxon>
        <taxon>Agaricomycotina</taxon>
        <taxon>Agaricomycetes</taxon>
        <taxon>Agaricomycetidae</taxon>
        <taxon>Boletales</taxon>
        <taxon>Sclerodermatineae</taxon>
        <taxon>Sclerodermataceae</taxon>
        <taxon>Scleroderma</taxon>
    </lineage>
</organism>
<dbReference type="EMBL" id="KN822057">
    <property type="protein sequence ID" value="KIM60860.1"/>
    <property type="molecule type" value="Genomic_DNA"/>
</dbReference>
<gene>
    <name evidence="1" type="ORF">SCLCIDRAFT_26229</name>
</gene>
<reference evidence="1 2" key="1">
    <citation type="submission" date="2014-04" db="EMBL/GenBank/DDBJ databases">
        <authorList>
            <consortium name="DOE Joint Genome Institute"/>
            <person name="Kuo A."/>
            <person name="Kohler A."/>
            <person name="Nagy L.G."/>
            <person name="Floudas D."/>
            <person name="Copeland A."/>
            <person name="Barry K.W."/>
            <person name="Cichocki N."/>
            <person name="Veneault-Fourrey C."/>
            <person name="LaButti K."/>
            <person name="Lindquist E.A."/>
            <person name="Lipzen A."/>
            <person name="Lundell T."/>
            <person name="Morin E."/>
            <person name="Murat C."/>
            <person name="Sun H."/>
            <person name="Tunlid A."/>
            <person name="Henrissat B."/>
            <person name="Grigoriev I.V."/>
            <person name="Hibbett D.S."/>
            <person name="Martin F."/>
            <person name="Nordberg H.P."/>
            <person name="Cantor M.N."/>
            <person name="Hua S.X."/>
        </authorList>
    </citation>
    <scope>NUCLEOTIDE SEQUENCE [LARGE SCALE GENOMIC DNA]</scope>
    <source>
        <strain evidence="1 2">Foug A</strain>
    </source>
</reference>
<dbReference type="AlphaFoldDB" id="A0A0C3DJI5"/>
<dbReference type="Proteomes" id="UP000053989">
    <property type="component" value="Unassembled WGS sequence"/>
</dbReference>
<reference evidence="2" key="2">
    <citation type="submission" date="2015-01" db="EMBL/GenBank/DDBJ databases">
        <title>Evolutionary Origins and Diversification of the Mycorrhizal Mutualists.</title>
        <authorList>
            <consortium name="DOE Joint Genome Institute"/>
            <consortium name="Mycorrhizal Genomics Consortium"/>
            <person name="Kohler A."/>
            <person name="Kuo A."/>
            <person name="Nagy L.G."/>
            <person name="Floudas D."/>
            <person name="Copeland A."/>
            <person name="Barry K.W."/>
            <person name="Cichocki N."/>
            <person name="Veneault-Fourrey C."/>
            <person name="LaButti K."/>
            <person name="Lindquist E.A."/>
            <person name="Lipzen A."/>
            <person name="Lundell T."/>
            <person name="Morin E."/>
            <person name="Murat C."/>
            <person name="Riley R."/>
            <person name="Ohm R."/>
            <person name="Sun H."/>
            <person name="Tunlid A."/>
            <person name="Henrissat B."/>
            <person name="Grigoriev I.V."/>
            <person name="Hibbett D.S."/>
            <person name="Martin F."/>
        </authorList>
    </citation>
    <scope>NUCLEOTIDE SEQUENCE [LARGE SCALE GENOMIC DNA]</scope>
    <source>
        <strain evidence="2">Foug A</strain>
    </source>
</reference>
<keyword evidence="2" id="KW-1185">Reference proteome</keyword>
<name>A0A0C3DJI5_9AGAM</name>